<dbReference type="Proteomes" id="UP000269438">
    <property type="component" value="Unassembled WGS sequence"/>
</dbReference>
<comment type="caution">
    <text evidence="3">The sequence shown here is derived from an EMBL/GenBank/DDBJ whole genome shotgun (WGS) entry which is preliminary data.</text>
</comment>
<keyword evidence="4" id="KW-1185">Reference proteome</keyword>
<evidence type="ECO:0000313" key="3">
    <source>
        <dbReference type="EMBL" id="RLP83647.1"/>
    </source>
</evidence>
<dbReference type="OrthoDB" id="5120678at2"/>
<keyword evidence="2" id="KW-0812">Transmembrane</keyword>
<reference evidence="3 4" key="1">
    <citation type="submission" date="2018-10" db="EMBL/GenBank/DDBJ databases">
        <authorList>
            <person name="Li J."/>
        </authorList>
    </citation>
    <scope>NUCLEOTIDE SEQUENCE [LARGE SCALE GENOMIC DNA]</scope>
    <source>
        <strain evidence="3 4">JCM 11654</strain>
    </source>
</reference>
<name>A0A3L7AT53_9MICO</name>
<gene>
    <name evidence="3" type="ORF">D9V34_02180</name>
</gene>
<dbReference type="EMBL" id="RCUY01000002">
    <property type="protein sequence ID" value="RLP83647.1"/>
    <property type="molecule type" value="Genomic_DNA"/>
</dbReference>
<dbReference type="AlphaFoldDB" id="A0A3L7AT53"/>
<sequence length="258" mass="26816">MSGTEPTPEGTPPTPPGGVYPPNLPPYGYPPQGPATHAYAYPEHTAPLVASRPAPEALTIVAFILAFVLAPIGLVLGIVQTVRERAARGRASGLAVGSIWVGAAISVLTFASGILLMLSFFAFGGYLINNGVDVDSIPEQAPRTDTVTAEFCDGAQDLVPLREPLDSLDADGYAEHVGDGGVYRAETEFMIELATAGESLWDSAPSSIIGSVETLIDASWYSAEGFEGAAPFDPQDLHDAQSAAAEVTDFAAAHCTTP</sequence>
<accession>A0A3L7AT53</accession>
<feature type="compositionally biased region" description="Pro residues" evidence="1">
    <location>
        <begin position="9"/>
        <end position="26"/>
    </location>
</feature>
<organism evidence="3 4">
    <name type="scientific">Mycetocola lacteus</name>
    <dbReference type="NCBI Taxonomy" id="76637"/>
    <lineage>
        <taxon>Bacteria</taxon>
        <taxon>Bacillati</taxon>
        <taxon>Actinomycetota</taxon>
        <taxon>Actinomycetes</taxon>
        <taxon>Micrococcales</taxon>
        <taxon>Microbacteriaceae</taxon>
        <taxon>Mycetocola</taxon>
    </lineage>
</organism>
<dbReference type="RefSeq" id="WP_121687318.1">
    <property type="nucleotide sequence ID" value="NZ_RCUY01000002.1"/>
</dbReference>
<feature type="transmembrane region" description="Helical" evidence="2">
    <location>
        <begin position="99"/>
        <end position="128"/>
    </location>
</feature>
<feature type="transmembrane region" description="Helical" evidence="2">
    <location>
        <begin position="57"/>
        <end position="79"/>
    </location>
</feature>
<proteinExistence type="predicted"/>
<feature type="region of interest" description="Disordered" evidence="1">
    <location>
        <begin position="1"/>
        <end position="26"/>
    </location>
</feature>
<evidence type="ECO:0000313" key="4">
    <source>
        <dbReference type="Proteomes" id="UP000269438"/>
    </source>
</evidence>
<protein>
    <submittedName>
        <fullName evidence="3">DUF4190 domain-containing protein</fullName>
    </submittedName>
</protein>
<evidence type="ECO:0000256" key="1">
    <source>
        <dbReference type="SAM" id="MobiDB-lite"/>
    </source>
</evidence>
<evidence type="ECO:0000256" key="2">
    <source>
        <dbReference type="SAM" id="Phobius"/>
    </source>
</evidence>
<keyword evidence="2" id="KW-1133">Transmembrane helix</keyword>
<keyword evidence="2" id="KW-0472">Membrane</keyword>